<dbReference type="Pfam" id="PF08220">
    <property type="entry name" value="HTH_DeoR"/>
    <property type="match status" value="1"/>
</dbReference>
<dbReference type="InterPro" id="IPR021153">
    <property type="entry name" value="HrcA_C"/>
</dbReference>
<gene>
    <name evidence="6" type="ORF">A3H75_01225</name>
</gene>
<reference evidence="6 7" key="1">
    <citation type="journal article" date="2016" name="Nat. Commun.">
        <title>Thousands of microbial genomes shed light on interconnected biogeochemical processes in an aquifer system.</title>
        <authorList>
            <person name="Anantharaman K."/>
            <person name="Brown C.T."/>
            <person name="Hug L.A."/>
            <person name="Sharon I."/>
            <person name="Castelle C.J."/>
            <person name="Probst A.J."/>
            <person name="Thomas B.C."/>
            <person name="Singh A."/>
            <person name="Wilkins M.J."/>
            <person name="Karaoz U."/>
            <person name="Brodie E.L."/>
            <person name="Williams K.H."/>
            <person name="Hubbard S.S."/>
            <person name="Banfield J.F."/>
        </authorList>
    </citation>
    <scope>NUCLEOTIDE SEQUENCE [LARGE SCALE GENOMIC DNA]</scope>
</reference>
<dbReference type="Pfam" id="PF01628">
    <property type="entry name" value="HrcA"/>
    <property type="match status" value="1"/>
</dbReference>
<keyword evidence="3" id="KW-0346">Stress response</keyword>
<dbReference type="SUPFAM" id="SSF55781">
    <property type="entry name" value="GAF domain-like"/>
    <property type="match status" value="1"/>
</dbReference>
<dbReference type="InterPro" id="IPR036388">
    <property type="entry name" value="WH-like_DNA-bd_sf"/>
</dbReference>
<comment type="caution">
    <text evidence="6">The sequence shown here is derived from an EMBL/GenBank/DDBJ whole genome shotgun (WGS) entry which is preliminary data.</text>
</comment>
<dbReference type="Proteomes" id="UP000176678">
    <property type="component" value="Unassembled WGS sequence"/>
</dbReference>
<dbReference type="STRING" id="1802410.A3H75_01225"/>
<evidence type="ECO:0000256" key="1">
    <source>
        <dbReference type="ARBA" id="ARBA00022491"/>
    </source>
</evidence>
<dbReference type="GO" id="GO:0003677">
    <property type="term" value="F:DNA binding"/>
    <property type="evidence" value="ECO:0007669"/>
    <property type="project" value="InterPro"/>
</dbReference>
<evidence type="ECO:0000313" key="6">
    <source>
        <dbReference type="EMBL" id="OGL89476.1"/>
    </source>
</evidence>
<dbReference type="GO" id="GO:0003700">
    <property type="term" value="F:DNA-binding transcription factor activity"/>
    <property type="evidence" value="ECO:0007669"/>
    <property type="project" value="InterPro"/>
</dbReference>
<dbReference type="AlphaFoldDB" id="A0A1F7VG37"/>
<dbReference type="PANTHER" id="PTHR34824">
    <property type="entry name" value="HEAT-INDUCIBLE TRANSCRIPTION REPRESSOR HRCA"/>
    <property type="match status" value="1"/>
</dbReference>
<dbReference type="EMBL" id="MGES01000001">
    <property type="protein sequence ID" value="OGL89476.1"/>
    <property type="molecule type" value="Genomic_DNA"/>
</dbReference>
<dbReference type="GO" id="GO:0045892">
    <property type="term" value="P:negative regulation of DNA-templated transcription"/>
    <property type="evidence" value="ECO:0007669"/>
    <property type="project" value="TreeGrafter"/>
</dbReference>
<dbReference type="Gene3D" id="1.10.10.10">
    <property type="entry name" value="Winged helix-like DNA-binding domain superfamily/Winged helix DNA-binding domain"/>
    <property type="match status" value="1"/>
</dbReference>
<organism evidence="6 7">
    <name type="scientific">Candidatus Uhrbacteria bacterium RIFCSPLOWO2_02_FULL_51_9</name>
    <dbReference type="NCBI Taxonomy" id="1802410"/>
    <lineage>
        <taxon>Bacteria</taxon>
        <taxon>Candidatus Uhriibacteriota</taxon>
    </lineage>
</organism>
<evidence type="ECO:0000256" key="4">
    <source>
        <dbReference type="ARBA" id="ARBA00023163"/>
    </source>
</evidence>
<dbReference type="InterPro" id="IPR036390">
    <property type="entry name" value="WH_DNA-bd_sf"/>
</dbReference>
<dbReference type="InterPro" id="IPR001034">
    <property type="entry name" value="DeoR_HTH"/>
</dbReference>
<evidence type="ECO:0000313" key="7">
    <source>
        <dbReference type="Proteomes" id="UP000176678"/>
    </source>
</evidence>
<name>A0A1F7VG37_9BACT</name>
<proteinExistence type="predicted"/>
<keyword evidence="2" id="KW-0805">Transcription regulation</keyword>
<protein>
    <recommendedName>
        <fullName evidence="5">HTH deoR-type domain-containing protein</fullName>
    </recommendedName>
</protein>
<dbReference type="SMART" id="SM00420">
    <property type="entry name" value="HTH_DEOR"/>
    <property type="match status" value="1"/>
</dbReference>
<keyword evidence="1" id="KW-0678">Repressor</keyword>
<accession>A0A1F7VG37</accession>
<sequence length="223" mass="24759">MNTRQEQLLKYVIDSHVATGEPVGSTRLVAGYGLDVSPATVRNDLLALEEEGYLTHPYTSAGRVPTAAGYRYYVNHLQSLPALSREERASLVRARSESEEARLKELARALALLTNETVIVADVRGSLYYTGIKNLFAKPEFSAAPHVVALSELLDDMDECFNRLWDDITDEITTHIGTEGAFGTECSTISIRISPDTAYVLLGPLRMRYDHNMALLNEIKQLL</sequence>
<dbReference type="Gene3D" id="3.30.450.40">
    <property type="match status" value="1"/>
</dbReference>
<dbReference type="SUPFAM" id="SSF46785">
    <property type="entry name" value="Winged helix' DNA-binding domain"/>
    <property type="match status" value="1"/>
</dbReference>
<dbReference type="InterPro" id="IPR002571">
    <property type="entry name" value="HrcA"/>
</dbReference>
<evidence type="ECO:0000256" key="3">
    <source>
        <dbReference type="ARBA" id="ARBA00023016"/>
    </source>
</evidence>
<dbReference type="PANTHER" id="PTHR34824:SF1">
    <property type="entry name" value="HEAT-INDUCIBLE TRANSCRIPTION REPRESSOR HRCA"/>
    <property type="match status" value="1"/>
</dbReference>
<feature type="domain" description="HTH deoR-type" evidence="5">
    <location>
        <begin position="4"/>
        <end position="63"/>
    </location>
</feature>
<dbReference type="InterPro" id="IPR029016">
    <property type="entry name" value="GAF-like_dom_sf"/>
</dbReference>
<evidence type="ECO:0000256" key="2">
    <source>
        <dbReference type="ARBA" id="ARBA00023015"/>
    </source>
</evidence>
<keyword evidence="4" id="KW-0804">Transcription</keyword>
<evidence type="ECO:0000259" key="5">
    <source>
        <dbReference type="SMART" id="SM00420"/>
    </source>
</evidence>